<dbReference type="Proteomes" id="UP000320055">
    <property type="component" value="Unassembled WGS sequence"/>
</dbReference>
<organism evidence="2 3">
    <name type="scientific">Hyella patelloides LEGE 07179</name>
    <dbReference type="NCBI Taxonomy" id="945734"/>
    <lineage>
        <taxon>Bacteria</taxon>
        <taxon>Bacillati</taxon>
        <taxon>Cyanobacteriota</taxon>
        <taxon>Cyanophyceae</taxon>
        <taxon>Pleurocapsales</taxon>
        <taxon>Hyellaceae</taxon>
        <taxon>Hyella</taxon>
    </lineage>
</organism>
<accession>A0A563VXK4</accession>
<dbReference type="Gene3D" id="1.10.3460.10">
    <property type="entry name" value="Chlorophyll a/b binding protein domain"/>
    <property type="match status" value="1"/>
</dbReference>
<dbReference type="SUPFAM" id="SSF103511">
    <property type="entry name" value="Chlorophyll a-b binding protein"/>
    <property type="match status" value="1"/>
</dbReference>
<gene>
    <name evidence="2" type="ORF">H1P_4140003</name>
</gene>
<keyword evidence="3" id="KW-1185">Reference proteome</keyword>
<name>A0A563VXK4_9CYAN</name>
<dbReference type="OrthoDB" id="516137at2"/>
<protein>
    <submittedName>
        <fullName evidence="2">Putative CAB/ELIP/HLIP family protein</fullName>
    </submittedName>
</protein>
<proteinExistence type="predicted"/>
<keyword evidence="1" id="KW-0812">Transmembrane</keyword>
<evidence type="ECO:0000256" key="1">
    <source>
        <dbReference type="SAM" id="Phobius"/>
    </source>
</evidence>
<evidence type="ECO:0000313" key="2">
    <source>
        <dbReference type="EMBL" id="VEP16169.1"/>
    </source>
</evidence>
<feature type="transmembrane region" description="Helical" evidence="1">
    <location>
        <begin position="21"/>
        <end position="41"/>
    </location>
</feature>
<dbReference type="EMBL" id="CAACVJ010000351">
    <property type="protein sequence ID" value="VEP16169.1"/>
    <property type="molecule type" value="Genomic_DNA"/>
</dbReference>
<reference evidence="2 3" key="1">
    <citation type="submission" date="2019-01" db="EMBL/GenBank/DDBJ databases">
        <authorList>
            <person name="Brito A."/>
        </authorList>
    </citation>
    <scope>NUCLEOTIDE SEQUENCE [LARGE SCALE GENOMIC DNA]</scope>
    <source>
        <strain evidence="2">1</strain>
    </source>
</reference>
<evidence type="ECO:0000313" key="3">
    <source>
        <dbReference type="Proteomes" id="UP000320055"/>
    </source>
</evidence>
<sequence length="47" mass="5165">MEKQESQFGFSQFAENWNGRLAMVGFVIGIATEFLTGQGILSQLGLI</sequence>
<dbReference type="AlphaFoldDB" id="A0A563VXK4"/>
<keyword evidence="1" id="KW-0472">Membrane</keyword>
<keyword evidence="1" id="KW-1133">Transmembrane helix</keyword>